<feature type="domain" description="CRAL-TRIO" evidence="1">
    <location>
        <begin position="83"/>
        <end position="239"/>
    </location>
</feature>
<evidence type="ECO:0000313" key="3">
    <source>
        <dbReference type="EMBL" id="KAK7585872.1"/>
    </source>
</evidence>
<dbReference type="SUPFAM" id="SSF49354">
    <property type="entry name" value="PapD-like"/>
    <property type="match status" value="1"/>
</dbReference>
<comment type="caution">
    <text evidence="3">The sequence shown here is derived from an EMBL/GenBank/DDBJ whole genome shotgun (WGS) entry which is preliminary data.</text>
</comment>
<accession>A0AAN9Y3Y5</accession>
<dbReference type="InterPro" id="IPR008962">
    <property type="entry name" value="PapD-like_sf"/>
</dbReference>
<reference evidence="3 4" key="1">
    <citation type="submission" date="2024-03" db="EMBL/GenBank/DDBJ databases">
        <title>Adaptation during the transition from Ophiocordyceps entomopathogen to insect associate is accompanied by gene loss and intensified selection.</title>
        <authorList>
            <person name="Ward C.M."/>
            <person name="Onetto C.A."/>
            <person name="Borneman A.R."/>
        </authorList>
    </citation>
    <scope>NUCLEOTIDE SEQUENCE [LARGE SCALE GENOMIC DNA]</scope>
    <source>
        <strain evidence="3">AWRI1</strain>
        <tissue evidence="3">Single Adult Female</tissue>
    </source>
</reference>
<dbReference type="PROSITE" id="PS50191">
    <property type="entry name" value="CRAL_TRIO"/>
    <property type="match status" value="1"/>
</dbReference>
<name>A0AAN9Y3Y5_9HEMI</name>
<dbReference type="AlphaFoldDB" id="A0AAN9Y3Y5"/>
<protein>
    <recommendedName>
        <fullName evidence="5">Motile sperm domain-containing protein 2</fullName>
    </recommendedName>
</protein>
<evidence type="ECO:0000259" key="1">
    <source>
        <dbReference type="PROSITE" id="PS50191"/>
    </source>
</evidence>
<dbReference type="InterPro" id="IPR000535">
    <property type="entry name" value="MSP_dom"/>
</dbReference>
<dbReference type="InterPro" id="IPR036865">
    <property type="entry name" value="CRAL-TRIO_dom_sf"/>
</dbReference>
<dbReference type="CDD" id="cd00170">
    <property type="entry name" value="SEC14"/>
    <property type="match status" value="1"/>
</dbReference>
<dbReference type="GO" id="GO:0012505">
    <property type="term" value="C:endomembrane system"/>
    <property type="evidence" value="ECO:0007669"/>
    <property type="project" value="TreeGrafter"/>
</dbReference>
<dbReference type="Gene3D" id="3.40.525.10">
    <property type="entry name" value="CRAL-TRIO lipid binding domain"/>
    <property type="match status" value="1"/>
</dbReference>
<feature type="domain" description="MSP" evidence="2">
    <location>
        <begin position="276"/>
        <end position="420"/>
    </location>
</feature>
<dbReference type="EMBL" id="JBBCAQ010000028">
    <property type="protein sequence ID" value="KAK7585872.1"/>
    <property type="molecule type" value="Genomic_DNA"/>
</dbReference>
<dbReference type="SUPFAM" id="SSF52087">
    <property type="entry name" value="CRAL/TRIO domain"/>
    <property type="match status" value="1"/>
</dbReference>
<dbReference type="InterPro" id="IPR053012">
    <property type="entry name" value="ER-organelle_contact"/>
</dbReference>
<dbReference type="SUPFAM" id="SSF46938">
    <property type="entry name" value="CRAL/TRIO N-terminal domain"/>
    <property type="match status" value="1"/>
</dbReference>
<evidence type="ECO:0008006" key="5">
    <source>
        <dbReference type="Google" id="ProtNLM"/>
    </source>
</evidence>
<sequence length="469" mass="54646">MDMEVTQETVEELRTLFLEKLKQEYNNSTNLFHEADLNRVKNGDAWLIRFLIHHEGNVKDAFNMLWETCEWRKSMNVNEISERNVCMDYLTEGSLFPYGCDKDDKLLLVFRCKFHFKGQKNFEELKRCLIYWFERLERHTNGDQITIFFDMMDTGLSNMDMEFIKYLISLNKYYYPAFINYILIFEMPWVLNAAFRIIKSWLPARAVQKIKFLNKSTIREYVNPNKMLASWGGEDDYVFDFSPESRFDLSSTSTQLPIKMDEAKKKTVHFALNHSSAESSPVSTSNRDVKFENETSETIGPLIKVIHPDTVHFNWNGTEFVGSINVENISDKNVLYKIKTTSPDRFRVRPNSGILQQGVSAKITVVLQSGYPINSVLKDKFLIMAMVSECEYATSQEIIEIWKRCDTVKLEQHRLKCSVVEPLESSNVHTNGNATHFTSPDDLHEKVEQLRSLVRSRQSILTSFVLKTL</sequence>
<dbReference type="SMART" id="SM00516">
    <property type="entry name" value="SEC14"/>
    <property type="match status" value="1"/>
</dbReference>
<dbReference type="InterPro" id="IPR001251">
    <property type="entry name" value="CRAL-TRIO_dom"/>
</dbReference>
<proteinExistence type="predicted"/>
<dbReference type="Pfam" id="PF00635">
    <property type="entry name" value="Motile_Sperm"/>
    <property type="match status" value="1"/>
</dbReference>
<evidence type="ECO:0000313" key="4">
    <source>
        <dbReference type="Proteomes" id="UP001367676"/>
    </source>
</evidence>
<dbReference type="Gene3D" id="2.60.40.10">
    <property type="entry name" value="Immunoglobulins"/>
    <property type="match status" value="1"/>
</dbReference>
<organism evidence="3 4">
    <name type="scientific">Parthenolecanium corni</name>
    <dbReference type="NCBI Taxonomy" id="536013"/>
    <lineage>
        <taxon>Eukaryota</taxon>
        <taxon>Metazoa</taxon>
        <taxon>Ecdysozoa</taxon>
        <taxon>Arthropoda</taxon>
        <taxon>Hexapoda</taxon>
        <taxon>Insecta</taxon>
        <taxon>Pterygota</taxon>
        <taxon>Neoptera</taxon>
        <taxon>Paraneoptera</taxon>
        <taxon>Hemiptera</taxon>
        <taxon>Sternorrhyncha</taxon>
        <taxon>Coccoidea</taxon>
        <taxon>Coccidae</taxon>
        <taxon>Parthenolecanium</taxon>
    </lineage>
</organism>
<gene>
    <name evidence="3" type="ORF">V9T40_000051</name>
</gene>
<dbReference type="PANTHER" id="PTHR46384">
    <property type="entry name" value="MOTILE SPERM DOMAIN-CONTAINING PROTEIN 2"/>
    <property type="match status" value="1"/>
</dbReference>
<dbReference type="PROSITE" id="PS50202">
    <property type="entry name" value="MSP"/>
    <property type="match status" value="1"/>
</dbReference>
<dbReference type="PANTHER" id="PTHR46384:SF1">
    <property type="entry name" value="MOTILE SPERM DOMAIN-CONTAINING PROTEIN 2"/>
    <property type="match status" value="1"/>
</dbReference>
<dbReference type="InterPro" id="IPR036273">
    <property type="entry name" value="CRAL/TRIO_N_dom_sf"/>
</dbReference>
<dbReference type="Proteomes" id="UP001367676">
    <property type="component" value="Unassembled WGS sequence"/>
</dbReference>
<evidence type="ECO:0000259" key="2">
    <source>
        <dbReference type="PROSITE" id="PS50202"/>
    </source>
</evidence>
<dbReference type="InterPro" id="IPR013783">
    <property type="entry name" value="Ig-like_fold"/>
</dbReference>
<dbReference type="GO" id="GO:0140284">
    <property type="term" value="C:endoplasmic reticulum-endosome membrane contact site"/>
    <property type="evidence" value="ECO:0007669"/>
    <property type="project" value="TreeGrafter"/>
</dbReference>
<dbReference type="Pfam" id="PF00650">
    <property type="entry name" value="CRAL_TRIO"/>
    <property type="match status" value="1"/>
</dbReference>
<keyword evidence="4" id="KW-1185">Reference proteome</keyword>